<evidence type="ECO:0000256" key="1">
    <source>
        <dbReference type="SAM" id="MobiDB-lite"/>
    </source>
</evidence>
<dbReference type="EMBL" id="DF977512">
    <property type="protein sequence ID" value="GAP91809.2"/>
    <property type="molecule type" value="Genomic_DNA"/>
</dbReference>
<feature type="compositionally biased region" description="Basic and acidic residues" evidence="1">
    <location>
        <begin position="48"/>
        <end position="62"/>
    </location>
</feature>
<accession>A0A1W2TTD8</accession>
<evidence type="ECO:0000313" key="3">
    <source>
        <dbReference type="Proteomes" id="UP000054516"/>
    </source>
</evidence>
<feature type="compositionally biased region" description="Low complexity" evidence="1">
    <location>
        <begin position="17"/>
        <end position="32"/>
    </location>
</feature>
<protein>
    <submittedName>
        <fullName evidence="2">Uncharacterized protein</fullName>
    </submittedName>
</protein>
<proteinExistence type="predicted"/>
<keyword evidence="3" id="KW-1185">Reference proteome</keyword>
<organism evidence="2">
    <name type="scientific">Rosellinia necatrix</name>
    <name type="common">White root-rot fungus</name>
    <dbReference type="NCBI Taxonomy" id="77044"/>
    <lineage>
        <taxon>Eukaryota</taxon>
        <taxon>Fungi</taxon>
        <taxon>Dikarya</taxon>
        <taxon>Ascomycota</taxon>
        <taxon>Pezizomycotina</taxon>
        <taxon>Sordariomycetes</taxon>
        <taxon>Xylariomycetidae</taxon>
        <taxon>Xylariales</taxon>
        <taxon>Xylariaceae</taxon>
        <taxon>Rosellinia</taxon>
    </lineage>
</organism>
<dbReference type="AlphaFoldDB" id="A0A1W2TTD8"/>
<gene>
    <name evidence="2" type="ORF">SAMD00023353_6700370</name>
</gene>
<sequence>MHVEGRATSNEDEYYTASQLSSLAPQPSLGQLGDKSVRGARVASQPPHSEHGSKTVRQDSRPRSGYGETTDCWEYRVASFTEDPNRPLMLTGSTQSVRSHEEARRQRREQIEAIIAILPC</sequence>
<dbReference type="Proteomes" id="UP000054516">
    <property type="component" value="Unassembled WGS sequence"/>
</dbReference>
<feature type="region of interest" description="Disordered" evidence="1">
    <location>
        <begin position="1"/>
        <end position="68"/>
    </location>
</feature>
<name>A0A1W2TTD8_ROSNE</name>
<evidence type="ECO:0000313" key="2">
    <source>
        <dbReference type="EMBL" id="GAP91809.2"/>
    </source>
</evidence>
<feature type="region of interest" description="Disordered" evidence="1">
    <location>
        <begin position="84"/>
        <end position="104"/>
    </location>
</feature>
<reference evidence="2" key="1">
    <citation type="submission" date="2016-03" db="EMBL/GenBank/DDBJ databases">
        <title>Draft genome sequence of Rosellinia necatrix.</title>
        <authorList>
            <person name="Kanematsu S."/>
        </authorList>
    </citation>
    <scope>NUCLEOTIDE SEQUENCE [LARGE SCALE GENOMIC DNA]</scope>
    <source>
        <strain evidence="2">W97</strain>
    </source>
</reference>